<dbReference type="EMBL" id="JTJC03000006">
    <property type="protein sequence ID" value="NHC36999.1"/>
    <property type="molecule type" value="Genomic_DNA"/>
</dbReference>
<name>A0A9X5E8A7_9CYAN</name>
<proteinExistence type="predicted"/>
<comment type="caution">
    <text evidence="2">The sequence shown here is derived from an EMBL/GenBank/DDBJ whole genome shotgun (WGS) entry which is preliminary data.</text>
</comment>
<dbReference type="Proteomes" id="UP000031532">
    <property type="component" value="Unassembled WGS sequence"/>
</dbReference>
<dbReference type="RefSeq" id="WP_052289824.1">
    <property type="nucleotide sequence ID" value="NZ_JTJC03000006.1"/>
</dbReference>
<feature type="compositionally biased region" description="Basic and acidic residues" evidence="1">
    <location>
        <begin position="1"/>
        <end position="12"/>
    </location>
</feature>
<sequence>MSSFKDFMDKAQESPNQNLPASTTTLASIQYSLTAASCIISSPFLSINEEQKLSQKVSNLVHDKAFLSELSDQIGKPQVNESEDNFVKCSSDVLKKMLYKHFCIKG</sequence>
<accession>A0A9X5E8A7</accession>
<feature type="region of interest" description="Disordered" evidence="1">
    <location>
        <begin position="1"/>
        <end position="20"/>
    </location>
</feature>
<gene>
    <name evidence="2" type="ORF">QH73_0020575</name>
</gene>
<organism evidence="2 3">
    <name type="scientific">Scytonema millei VB511283</name>
    <dbReference type="NCBI Taxonomy" id="1245923"/>
    <lineage>
        <taxon>Bacteria</taxon>
        <taxon>Bacillati</taxon>
        <taxon>Cyanobacteriota</taxon>
        <taxon>Cyanophyceae</taxon>
        <taxon>Nostocales</taxon>
        <taxon>Scytonemataceae</taxon>
        <taxon>Scytonema</taxon>
    </lineage>
</organism>
<evidence type="ECO:0000313" key="3">
    <source>
        <dbReference type="Proteomes" id="UP000031532"/>
    </source>
</evidence>
<evidence type="ECO:0000256" key="1">
    <source>
        <dbReference type="SAM" id="MobiDB-lite"/>
    </source>
</evidence>
<evidence type="ECO:0000313" key="2">
    <source>
        <dbReference type="EMBL" id="NHC36999.1"/>
    </source>
</evidence>
<dbReference type="AlphaFoldDB" id="A0A9X5E8A7"/>
<keyword evidence="3" id="KW-1185">Reference proteome</keyword>
<dbReference type="OrthoDB" id="458441at2"/>
<protein>
    <submittedName>
        <fullName evidence="2">Uncharacterized protein</fullName>
    </submittedName>
</protein>
<reference evidence="2 3" key="1">
    <citation type="journal article" date="2015" name="Genome Announc.">
        <title>Draft Genome Sequence of the Terrestrial Cyanobacterium Scytonema millei VB511283, Isolated from Eastern India.</title>
        <authorList>
            <person name="Sen D."/>
            <person name="Chandrababunaidu M.M."/>
            <person name="Singh D."/>
            <person name="Sanghi N."/>
            <person name="Ghorai A."/>
            <person name="Mishra G.P."/>
            <person name="Madduluri M."/>
            <person name="Adhikary S.P."/>
            <person name="Tripathy S."/>
        </authorList>
    </citation>
    <scope>NUCLEOTIDE SEQUENCE [LARGE SCALE GENOMIC DNA]</scope>
    <source>
        <strain evidence="2 3">VB511283</strain>
    </source>
</reference>